<dbReference type="GO" id="GO:0004252">
    <property type="term" value="F:serine-type endopeptidase activity"/>
    <property type="evidence" value="ECO:0007669"/>
    <property type="project" value="InterPro"/>
</dbReference>
<dbReference type="InterPro" id="IPR027065">
    <property type="entry name" value="Lon_Prtase"/>
</dbReference>
<reference evidence="2 3" key="1">
    <citation type="submission" date="2018-08" db="EMBL/GenBank/DDBJ databases">
        <title>Genomic Encyclopedia of Archaeal and Bacterial Type Strains, Phase II (KMG-II): from individual species to whole genera.</title>
        <authorList>
            <person name="Goeker M."/>
        </authorList>
    </citation>
    <scope>NUCLEOTIDE SEQUENCE [LARGE SCALE GENOMIC DNA]</scope>
    <source>
        <strain evidence="2 3">DSM 17099</strain>
    </source>
</reference>
<dbReference type="EMBL" id="QTUJ01000002">
    <property type="protein sequence ID" value="REF70354.1"/>
    <property type="molecule type" value="Genomic_DNA"/>
</dbReference>
<proteinExistence type="predicted"/>
<dbReference type="Proteomes" id="UP000256941">
    <property type="component" value="Unassembled WGS sequence"/>
</dbReference>
<dbReference type="RefSeq" id="WP_116222283.1">
    <property type="nucleotide sequence ID" value="NZ_CP038197.1"/>
</dbReference>
<dbReference type="Gene3D" id="3.40.50.300">
    <property type="entry name" value="P-loop containing nucleotide triphosphate hydrolases"/>
    <property type="match status" value="1"/>
</dbReference>
<dbReference type="InterPro" id="IPR003593">
    <property type="entry name" value="AAA+_ATPase"/>
</dbReference>
<dbReference type="PANTHER" id="PTHR43718">
    <property type="entry name" value="LON PROTEASE"/>
    <property type="match status" value="1"/>
</dbReference>
<organism evidence="2 3">
    <name type="scientific">Paracoccus versutus</name>
    <name type="common">Thiobacillus versutus</name>
    <dbReference type="NCBI Taxonomy" id="34007"/>
    <lineage>
        <taxon>Bacteria</taxon>
        <taxon>Pseudomonadati</taxon>
        <taxon>Pseudomonadota</taxon>
        <taxon>Alphaproteobacteria</taxon>
        <taxon>Rhodobacterales</taxon>
        <taxon>Paracoccaceae</taxon>
        <taxon>Paracoccus</taxon>
    </lineage>
</organism>
<name>A0A3D9XIS9_PARVE</name>
<dbReference type="GO" id="GO:0006515">
    <property type="term" value="P:protein quality control for misfolded or incompletely synthesized proteins"/>
    <property type="evidence" value="ECO:0007669"/>
    <property type="project" value="TreeGrafter"/>
</dbReference>
<comment type="caution">
    <text evidence="2">The sequence shown here is derived from an EMBL/GenBank/DDBJ whole genome shotgun (WGS) entry which is preliminary data.</text>
</comment>
<sequence length="364" mass="40983">MSRIPFAEARFFNLNDTRSALETRFETYLRRLRGRRSGLPPEDLGNECDALPDPFWKVNLSGPEQDRIRRRARRIFERRKAASGLEHLKKDDRERLEVLKDGARLISIPSEHRADEIAAAIHEAMPWMAPATEVIWHGMRRSMREGLPGLKVESLNLTGPSGIGKSYLGRILGKLLAAPTTVIEATGENASFGVVGSQRGWGGSHPGRLIETVLQSGVANPIMVIDEIEKAGSPESMKGQTFGLAEALLPLLEPMTAKRWSCPYYQVKFDMSWVIWILTSNDYRRLPEPLLNRCPPIRLRHLTVAELSGFVRREGKKRALSETSIETICEVLAHPSLQQHRPSLRVASRMLQNAADLEQRPPLH</sequence>
<feature type="domain" description="AAA+ ATPase" evidence="1">
    <location>
        <begin position="151"/>
        <end position="305"/>
    </location>
</feature>
<dbReference type="SMART" id="SM00382">
    <property type="entry name" value="AAA"/>
    <property type="match status" value="1"/>
</dbReference>
<dbReference type="GO" id="GO:0004176">
    <property type="term" value="F:ATP-dependent peptidase activity"/>
    <property type="evidence" value="ECO:0007669"/>
    <property type="project" value="InterPro"/>
</dbReference>
<dbReference type="SUPFAM" id="SSF52540">
    <property type="entry name" value="P-loop containing nucleoside triphosphate hydrolases"/>
    <property type="match status" value="1"/>
</dbReference>
<dbReference type="InterPro" id="IPR027417">
    <property type="entry name" value="P-loop_NTPase"/>
</dbReference>
<dbReference type="Pfam" id="PF00004">
    <property type="entry name" value="AAA"/>
    <property type="match status" value="1"/>
</dbReference>
<accession>A0A3D9XIS9</accession>
<evidence type="ECO:0000313" key="2">
    <source>
        <dbReference type="EMBL" id="REF70354.1"/>
    </source>
</evidence>
<dbReference type="GO" id="GO:0016887">
    <property type="term" value="F:ATP hydrolysis activity"/>
    <property type="evidence" value="ECO:0007669"/>
    <property type="project" value="InterPro"/>
</dbReference>
<dbReference type="PANTHER" id="PTHR43718:SF2">
    <property type="entry name" value="LON PROTEASE HOMOLOG, MITOCHONDRIAL"/>
    <property type="match status" value="1"/>
</dbReference>
<dbReference type="AlphaFoldDB" id="A0A3D9XIS9"/>
<evidence type="ECO:0000259" key="1">
    <source>
        <dbReference type="SMART" id="SM00382"/>
    </source>
</evidence>
<protein>
    <submittedName>
        <fullName evidence="2">ATPase family protein associated with various cellular activities (AAA)</fullName>
    </submittedName>
</protein>
<dbReference type="GO" id="GO:0005524">
    <property type="term" value="F:ATP binding"/>
    <property type="evidence" value="ECO:0007669"/>
    <property type="project" value="InterPro"/>
</dbReference>
<dbReference type="InterPro" id="IPR003959">
    <property type="entry name" value="ATPase_AAA_core"/>
</dbReference>
<gene>
    <name evidence="2" type="ORF">BDD41_3085</name>
</gene>
<evidence type="ECO:0000313" key="3">
    <source>
        <dbReference type="Proteomes" id="UP000256941"/>
    </source>
</evidence>